<feature type="compositionally biased region" description="Low complexity" evidence="3">
    <location>
        <begin position="382"/>
        <end position="392"/>
    </location>
</feature>
<feature type="region of interest" description="Disordered" evidence="3">
    <location>
        <begin position="376"/>
        <end position="396"/>
    </location>
</feature>
<feature type="compositionally biased region" description="Polar residues" evidence="3">
    <location>
        <begin position="1455"/>
        <end position="1470"/>
    </location>
</feature>
<feature type="compositionally biased region" description="Basic and acidic residues" evidence="3">
    <location>
        <begin position="127"/>
        <end position="142"/>
    </location>
</feature>
<dbReference type="Pfam" id="PF00621">
    <property type="entry name" value="RhoGEF"/>
    <property type="match status" value="1"/>
</dbReference>
<gene>
    <name evidence="5" type="ORF">FIBRA_00497</name>
</gene>
<feature type="compositionally biased region" description="Polar residues" evidence="3">
    <location>
        <begin position="620"/>
        <end position="634"/>
    </location>
</feature>
<evidence type="ECO:0000259" key="4">
    <source>
        <dbReference type="PROSITE" id="PS50010"/>
    </source>
</evidence>
<feature type="region of interest" description="Disordered" evidence="3">
    <location>
        <begin position="1"/>
        <end position="35"/>
    </location>
</feature>
<feature type="compositionally biased region" description="Basic and acidic residues" evidence="3">
    <location>
        <begin position="785"/>
        <end position="806"/>
    </location>
</feature>
<dbReference type="STRING" id="599839.J4H040"/>
<evidence type="ECO:0000256" key="2">
    <source>
        <dbReference type="ARBA" id="ARBA00022490"/>
    </source>
</evidence>
<evidence type="ECO:0000313" key="6">
    <source>
        <dbReference type="Proteomes" id="UP000006352"/>
    </source>
</evidence>
<comment type="subcellular location">
    <subcellularLocation>
        <location evidence="1">Cytoplasm</location>
    </subcellularLocation>
</comment>
<feature type="compositionally biased region" description="Polar residues" evidence="3">
    <location>
        <begin position="341"/>
        <end position="350"/>
    </location>
</feature>
<feature type="region of interest" description="Disordered" evidence="3">
    <location>
        <begin position="160"/>
        <end position="250"/>
    </location>
</feature>
<feature type="compositionally biased region" description="Low complexity" evidence="3">
    <location>
        <begin position="79"/>
        <end position="121"/>
    </location>
</feature>
<feature type="compositionally biased region" description="Basic residues" evidence="3">
    <location>
        <begin position="1"/>
        <end position="12"/>
    </location>
</feature>
<dbReference type="InterPro" id="IPR035899">
    <property type="entry name" value="DBL_dom_sf"/>
</dbReference>
<evidence type="ECO:0000256" key="3">
    <source>
        <dbReference type="SAM" id="MobiDB-lite"/>
    </source>
</evidence>
<dbReference type="InterPro" id="IPR000219">
    <property type="entry name" value="DH_dom"/>
</dbReference>
<feature type="region of interest" description="Disordered" evidence="3">
    <location>
        <begin position="63"/>
        <end position="143"/>
    </location>
</feature>
<feature type="region of interest" description="Disordered" evidence="3">
    <location>
        <begin position="436"/>
        <end position="479"/>
    </location>
</feature>
<keyword evidence="2" id="KW-0963">Cytoplasm</keyword>
<dbReference type="SUPFAM" id="SSF48065">
    <property type="entry name" value="DBL homology domain (DH-domain)"/>
    <property type="match status" value="1"/>
</dbReference>
<dbReference type="GO" id="GO:0005085">
    <property type="term" value="F:guanyl-nucleotide exchange factor activity"/>
    <property type="evidence" value="ECO:0007669"/>
    <property type="project" value="InterPro"/>
</dbReference>
<feature type="compositionally biased region" description="Polar residues" evidence="3">
    <location>
        <begin position="21"/>
        <end position="32"/>
    </location>
</feature>
<organism evidence="5 6">
    <name type="scientific">Fibroporia radiculosa</name>
    <dbReference type="NCBI Taxonomy" id="599839"/>
    <lineage>
        <taxon>Eukaryota</taxon>
        <taxon>Fungi</taxon>
        <taxon>Dikarya</taxon>
        <taxon>Basidiomycota</taxon>
        <taxon>Agaricomycotina</taxon>
        <taxon>Agaricomycetes</taxon>
        <taxon>Polyporales</taxon>
        <taxon>Fibroporiaceae</taxon>
        <taxon>Fibroporia</taxon>
    </lineage>
</organism>
<dbReference type="OrthoDB" id="1716625at2759"/>
<feature type="compositionally biased region" description="Acidic residues" evidence="3">
    <location>
        <begin position="528"/>
        <end position="540"/>
    </location>
</feature>
<reference evidence="5 6" key="1">
    <citation type="journal article" date="2012" name="Appl. Environ. Microbiol.">
        <title>Short-read sequencing for genomic analysis of the brown rot fungus Fibroporia radiculosa.</title>
        <authorList>
            <person name="Tang J.D."/>
            <person name="Perkins A.D."/>
            <person name="Sonstegard T.S."/>
            <person name="Schroeder S.G."/>
            <person name="Burgess S.C."/>
            <person name="Diehl S.V."/>
        </authorList>
    </citation>
    <scope>NUCLEOTIDE SEQUENCE [LARGE SCALE GENOMIC DNA]</scope>
    <source>
        <strain evidence="5 6">TFFH 294</strain>
    </source>
</reference>
<dbReference type="EMBL" id="HE796885">
    <property type="protein sequence ID" value="CCL98499.1"/>
    <property type="molecule type" value="Genomic_DNA"/>
</dbReference>
<dbReference type="GeneID" id="24093410"/>
<dbReference type="PROSITE" id="PS50010">
    <property type="entry name" value="DH_2"/>
    <property type="match status" value="1"/>
</dbReference>
<proteinExistence type="predicted"/>
<dbReference type="GO" id="GO:0005737">
    <property type="term" value="C:cytoplasm"/>
    <property type="evidence" value="ECO:0007669"/>
    <property type="project" value="UniProtKB-SubCell"/>
</dbReference>
<feature type="compositionally biased region" description="Acidic residues" evidence="3">
    <location>
        <begin position="657"/>
        <end position="666"/>
    </location>
</feature>
<feature type="region of interest" description="Disordered" evidence="3">
    <location>
        <begin position="524"/>
        <end position="543"/>
    </location>
</feature>
<feature type="region of interest" description="Disordered" evidence="3">
    <location>
        <begin position="615"/>
        <end position="634"/>
    </location>
</feature>
<name>J4H040_9APHY</name>
<sequence length="1499" mass="165640">MPLTRTHFRSKSRSPAPNAVGSITTANLSSRTPVFHPPSYYAAAAGIVLQDQALPANIVATSPAWQSHPSPASPLSYPTQTQVTESSSSDSTPSTSTSHFNRVSRLISRTPSRSSSSPPHRSNSKSSRHDKEKGLGDRRKSQFVDLPLVEMQLIPSLRDTVDKMTHPIPNSKHDESEDEFAGVSASVSVTPDAHADSATRIPPPPSTQPAPASTAMSKLSMPYSKGTETAPGYSRIPHFSSPTTIPKLSNTPKTVMKSALRAQASPSVAKDSLPNTCGVQSLRRTKPLNVRPTASPAFAYSANPAIDSKSSSEILAHPRRFVNQGTGQGGSLLPLPKTSKSHPNTPQAPQNFRDFATPQPLQSSVLRSPYASKIRSYIPRPGASSASSSDSGSELERRVDRYLNPGRLVVTNAQIVPSSSESTESDDDVLRSQQSWIAGRQDRPTPPSGIPVRGTQRELAEPQSQRSIRFSGHDSGKRPIGLGFELETALDRGQQHIIGDADEERDTHDDFYTGASMSRVQAHMKQQEEDEGSMYEEETTPDSLTRSRLLDAVTSYSPAAREDDAQKREEALMDIVDGLQADYGTYSPSGRRSVLSQSESDAYYEQGLAITASSDLPDVSTRNTSLGDTRGSFSHLTRRSWEESVYDEEQSNYSEEDRGDDLFEDEDSHRDVQWRQSQQVARGFEHASPSKQGRADEIQQSRAPTWMKRHSGFMPQPASPREPTVLSSPHSESGRRRQSASRRTSQVGDRPLLSTSQKRRSVYDSEDTLTPRMSYKEQGTPFDSSGKESADISDARNDMGDREREAFGIPRSLSYGASDSPGDAVPDRGGVVHRQSTLLRSESDDSIIGGPQVASRMSSTEGKGILSRGAHALFEVLAEGERSSSSHGSEGRPWSRQGYDSASGRRSPLERNSVQHLEEAVTPVRNSRSMYEEYQPELRPVSPLLLPQSTWRSSLQPAVYNSLLSRYGQIEMQRQELIYELLKTERMIVKRLRVAVKSFILPLRCQNSKSWLPGVPQEASRVFDWLEDIMNLHVDITNVLKAISRDWKVGSIVDMIGEPLLSIVQRLEVYQPYLIRVDEVKELVVGCVDDPQSEFGEYIRMREQEGMPEGWTLEKFLDEPIGRLHAYADIFEKLLSMTPKRHPDHLPTYSLLCTTKTIISVMQEVCVREEEYDFVRDVASHISGLPSSASIAKRERRLLHHGLLQLLRPRRLAPEGAVQPTVRVNGKPLQDEWTLKDASQRASRLASAIHKWHVRRARTDSISSISSSSLSFQSCDSVSSSSMASTVAACCRQRLDVDVTPLHAFVFSDVIVLVTAASVKQDSSGAEYQDGWHLLQDIGLSRILCVTAGNSASADGAITLDLLPVDIHQLESSLRSKAGLVVDISVVLPDTPEDSRRDWLAALQQCQQNTVHSLVFPTHIVDSESLHGADLDLKNDSYRAVKSIVASGLPFPKSPSMQLEDQSSSRSGDSVEQEREERGWWSLRFQQVLREFQRQGRTA</sequence>
<evidence type="ECO:0000256" key="1">
    <source>
        <dbReference type="ARBA" id="ARBA00004496"/>
    </source>
</evidence>
<dbReference type="InParanoid" id="J4H040"/>
<keyword evidence="6" id="KW-1185">Reference proteome</keyword>
<dbReference type="PANTHER" id="PTHR46006:SF6">
    <property type="entry name" value="INTERSECTIN-2 ISOFORM X1"/>
    <property type="match status" value="1"/>
</dbReference>
<dbReference type="SMART" id="SM00325">
    <property type="entry name" value="RhoGEF"/>
    <property type="match status" value="1"/>
</dbReference>
<feature type="region of interest" description="Disordered" evidence="3">
    <location>
        <begin position="1452"/>
        <end position="1473"/>
    </location>
</feature>
<dbReference type="HOGENOM" id="CLU_259443_0_0_1"/>
<feature type="compositionally biased region" description="Basic and acidic residues" evidence="3">
    <location>
        <begin position="160"/>
        <end position="175"/>
    </location>
</feature>
<accession>J4H040</accession>
<dbReference type="RefSeq" id="XP_012177782.1">
    <property type="nucleotide sequence ID" value="XM_012322392.1"/>
</dbReference>
<dbReference type="Proteomes" id="UP000006352">
    <property type="component" value="Unassembled WGS sequence"/>
</dbReference>
<feature type="compositionally biased region" description="Polar residues" evidence="3">
    <location>
        <begin position="240"/>
        <end position="250"/>
    </location>
</feature>
<feature type="region of interest" description="Disordered" evidence="3">
    <location>
        <begin position="642"/>
        <end position="856"/>
    </location>
</feature>
<dbReference type="PANTHER" id="PTHR46006">
    <property type="entry name" value="RHO GUANINE NUCLEOTIDE EXCHANGE FACTOR AT 64C, ISOFORM A"/>
    <property type="match status" value="1"/>
</dbReference>
<dbReference type="GO" id="GO:0035025">
    <property type="term" value="P:positive regulation of Rho protein signal transduction"/>
    <property type="evidence" value="ECO:0007669"/>
    <property type="project" value="TreeGrafter"/>
</dbReference>
<protein>
    <recommendedName>
        <fullName evidence="4">DH domain-containing protein</fullName>
    </recommendedName>
</protein>
<feature type="region of interest" description="Disordered" evidence="3">
    <location>
        <begin position="322"/>
        <end position="357"/>
    </location>
</feature>
<evidence type="ECO:0000313" key="5">
    <source>
        <dbReference type="EMBL" id="CCL98499.1"/>
    </source>
</evidence>
<feature type="domain" description="DH" evidence="4">
    <location>
        <begin position="973"/>
        <end position="1165"/>
    </location>
</feature>
<dbReference type="InterPro" id="IPR051480">
    <property type="entry name" value="Endocytic_GEF_Adapter"/>
</dbReference>
<feature type="region of interest" description="Disordered" evidence="3">
    <location>
        <begin position="879"/>
        <end position="928"/>
    </location>
</feature>
<dbReference type="Gene3D" id="1.20.900.10">
    <property type="entry name" value="Dbl homology (DH) domain"/>
    <property type="match status" value="1"/>
</dbReference>